<keyword evidence="2" id="KW-0805">Transcription regulation</keyword>
<dbReference type="InterPro" id="IPR000843">
    <property type="entry name" value="HTH_LacI"/>
</dbReference>
<protein>
    <submittedName>
        <fullName evidence="6">LacI family DNA-binding transcriptional regulator</fullName>
    </submittedName>
</protein>
<evidence type="ECO:0000256" key="3">
    <source>
        <dbReference type="ARBA" id="ARBA00023125"/>
    </source>
</evidence>
<evidence type="ECO:0000313" key="6">
    <source>
        <dbReference type="EMBL" id="MDV5169917.1"/>
    </source>
</evidence>
<evidence type="ECO:0000313" key="7">
    <source>
        <dbReference type="Proteomes" id="UP001186452"/>
    </source>
</evidence>
<evidence type="ECO:0000256" key="4">
    <source>
        <dbReference type="ARBA" id="ARBA00023163"/>
    </source>
</evidence>
<keyword evidence="1" id="KW-0678">Repressor</keyword>
<dbReference type="SMART" id="SM00354">
    <property type="entry name" value="HTH_LACI"/>
    <property type="match status" value="1"/>
</dbReference>
<feature type="domain" description="HTH lacI-type" evidence="5">
    <location>
        <begin position="9"/>
        <end position="63"/>
    </location>
</feature>
<dbReference type="Pfam" id="PF00356">
    <property type="entry name" value="LacI"/>
    <property type="match status" value="1"/>
</dbReference>
<dbReference type="Gene3D" id="1.10.260.40">
    <property type="entry name" value="lambda repressor-like DNA-binding domains"/>
    <property type="match status" value="1"/>
</dbReference>
<name>A0ABU3ZIS0_9GAMM</name>
<dbReference type="InterPro" id="IPR046335">
    <property type="entry name" value="LacI/GalR-like_sensor"/>
</dbReference>
<dbReference type="InterPro" id="IPR028082">
    <property type="entry name" value="Peripla_BP_I"/>
</dbReference>
<evidence type="ECO:0000256" key="2">
    <source>
        <dbReference type="ARBA" id="ARBA00023015"/>
    </source>
</evidence>
<sequence>MEKMERKKANSLDVAKLAGVSQASVSRAFSPGSSISPANKEKILKAAKQLNYVPNAMARALISNQSNCIAIVQPIASNPYFYSKVLQELLNLLQAENQRVVLFSQDDKGVDDILPIIDQYQVDGVIMASANIDAKLINQYVNRGIEFSFINRHVPNVYASSICTDNKQAAKDIVKYLANKGHKTFACIAGDGKASTAIDRVAGYREQIESMGLCDLGVIYDAFSVEGGVNGFNKLKEQGKALPDAIVCGNDEVAIGVINAITQSTKLIVGKDIAITGFDDIDAASWPTYGLTTMRQPLKALCELTVTDLLSRIRNQDTEPSQKSIPGELVIRQSA</sequence>
<dbReference type="CDD" id="cd06278">
    <property type="entry name" value="PBP1_LacI-like"/>
    <property type="match status" value="1"/>
</dbReference>
<dbReference type="PANTHER" id="PTHR30146:SF95">
    <property type="entry name" value="RIBOSE OPERON REPRESSOR"/>
    <property type="match status" value="1"/>
</dbReference>
<dbReference type="GO" id="GO:0003677">
    <property type="term" value="F:DNA binding"/>
    <property type="evidence" value="ECO:0007669"/>
    <property type="project" value="UniProtKB-KW"/>
</dbReference>
<keyword evidence="4" id="KW-0804">Transcription</keyword>
<comment type="caution">
    <text evidence="6">The sequence shown here is derived from an EMBL/GenBank/DDBJ whole genome shotgun (WGS) entry which is preliminary data.</text>
</comment>
<accession>A0ABU3ZIS0</accession>
<dbReference type="PANTHER" id="PTHR30146">
    <property type="entry name" value="LACI-RELATED TRANSCRIPTIONAL REPRESSOR"/>
    <property type="match status" value="1"/>
</dbReference>
<organism evidence="6 7">
    <name type="scientific">Photobacterium rosenbergii</name>
    <dbReference type="NCBI Taxonomy" id="294936"/>
    <lineage>
        <taxon>Bacteria</taxon>
        <taxon>Pseudomonadati</taxon>
        <taxon>Pseudomonadota</taxon>
        <taxon>Gammaproteobacteria</taxon>
        <taxon>Vibrionales</taxon>
        <taxon>Vibrionaceae</taxon>
        <taxon>Photobacterium</taxon>
    </lineage>
</organism>
<evidence type="ECO:0000259" key="5">
    <source>
        <dbReference type="PROSITE" id="PS50932"/>
    </source>
</evidence>
<dbReference type="EMBL" id="JAWJZI010000004">
    <property type="protein sequence ID" value="MDV5169917.1"/>
    <property type="molecule type" value="Genomic_DNA"/>
</dbReference>
<keyword evidence="7" id="KW-1185">Reference proteome</keyword>
<gene>
    <name evidence="6" type="ORF">R2X38_13015</name>
</gene>
<dbReference type="Pfam" id="PF13377">
    <property type="entry name" value="Peripla_BP_3"/>
    <property type="match status" value="1"/>
</dbReference>
<dbReference type="SUPFAM" id="SSF53822">
    <property type="entry name" value="Periplasmic binding protein-like I"/>
    <property type="match status" value="1"/>
</dbReference>
<dbReference type="SUPFAM" id="SSF47413">
    <property type="entry name" value="lambda repressor-like DNA-binding domains"/>
    <property type="match status" value="1"/>
</dbReference>
<reference evidence="6 7" key="1">
    <citation type="submission" date="2023-10" db="EMBL/GenBank/DDBJ databases">
        <title>Marine bacteria isolated from horseshoe crab.</title>
        <authorList>
            <person name="Cheng T.H."/>
        </authorList>
    </citation>
    <scope>NUCLEOTIDE SEQUENCE [LARGE SCALE GENOMIC DNA]</scope>
    <source>
        <strain evidence="6 7">HSC6</strain>
    </source>
</reference>
<evidence type="ECO:0000256" key="1">
    <source>
        <dbReference type="ARBA" id="ARBA00022491"/>
    </source>
</evidence>
<dbReference type="InterPro" id="IPR010982">
    <property type="entry name" value="Lambda_DNA-bd_dom_sf"/>
</dbReference>
<keyword evidence="3 6" id="KW-0238">DNA-binding</keyword>
<dbReference type="Gene3D" id="3.40.50.2300">
    <property type="match status" value="2"/>
</dbReference>
<dbReference type="RefSeq" id="WP_317522673.1">
    <property type="nucleotide sequence ID" value="NZ_JAWJZI010000004.1"/>
</dbReference>
<dbReference type="Proteomes" id="UP001186452">
    <property type="component" value="Unassembled WGS sequence"/>
</dbReference>
<dbReference type="CDD" id="cd01392">
    <property type="entry name" value="HTH_LacI"/>
    <property type="match status" value="1"/>
</dbReference>
<proteinExistence type="predicted"/>
<dbReference type="PROSITE" id="PS50932">
    <property type="entry name" value="HTH_LACI_2"/>
    <property type="match status" value="1"/>
</dbReference>